<dbReference type="Proteomes" id="UP000255326">
    <property type="component" value="Unassembled WGS sequence"/>
</dbReference>
<accession>A0A370GES6</accession>
<gene>
    <name evidence="1" type="ORF">DFR59_10520</name>
</gene>
<protein>
    <submittedName>
        <fullName evidence="1">Uncharacterized protein</fullName>
    </submittedName>
</protein>
<evidence type="ECO:0000313" key="1">
    <source>
        <dbReference type="EMBL" id="RDI42181.1"/>
    </source>
</evidence>
<keyword evidence="2" id="KW-1185">Reference proteome</keyword>
<sequence length="57" mass="6756">MILFFFCLKWSKSSVKHSVKQENSGGACHQKWYFIDTGGGIMFLFNHVNYRRKVHVF</sequence>
<proteinExistence type="predicted"/>
<dbReference type="EMBL" id="QQAY01000005">
    <property type="protein sequence ID" value="RDI42181.1"/>
    <property type="molecule type" value="Genomic_DNA"/>
</dbReference>
<dbReference type="AlphaFoldDB" id="A0A370GES6"/>
<name>A0A370GES6_9BACI</name>
<organism evidence="1 2">
    <name type="scientific">Falsibacillus pallidus</name>
    <dbReference type="NCBI Taxonomy" id="493781"/>
    <lineage>
        <taxon>Bacteria</taxon>
        <taxon>Bacillati</taxon>
        <taxon>Bacillota</taxon>
        <taxon>Bacilli</taxon>
        <taxon>Bacillales</taxon>
        <taxon>Bacillaceae</taxon>
        <taxon>Falsibacillus</taxon>
    </lineage>
</organism>
<reference evidence="1 2" key="1">
    <citation type="submission" date="2018-07" db="EMBL/GenBank/DDBJ databases">
        <title>Genomic Encyclopedia of Type Strains, Phase IV (KMG-IV): sequencing the most valuable type-strain genomes for metagenomic binning, comparative biology and taxonomic classification.</title>
        <authorList>
            <person name="Goeker M."/>
        </authorList>
    </citation>
    <scope>NUCLEOTIDE SEQUENCE [LARGE SCALE GENOMIC DNA]</scope>
    <source>
        <strain evidence="1 2">DSM 25281</strain>
    </source>
</reference>
<comment type="caution">
    <text evidence="1">The sequence shown here is derived from an EMBL/GenBank/DDBJ whole genome shotgun (WGS) entry which is preliminary data.</text>
</comment>
<evidence type="ECO:0000313" key="2">
    <source>
        <dbReference type="Proteomes" id="UP000255326"/>
    </source>
</evidence>